<dbReference type="EMBL" id="CAIX01000016">
    <property type="protein sequence ID" value="CCI41234.1"/>
    <property type="molecule type" value="Genomic_DNA"/>
</dbReference>
<dbReference type="Proteomes" id="UP000053237">
    <property type="component" value="Unassembled WGS sequence"/>
</dbReference>
<dbReference type="AlphaFoldDB" id="A0A024G4J8"/>
<sequence>MQLNASSASKSVKIMAAITHSRRLRHAFSTAAAPSLSSDAYSFVKMRQAYQSEVSDLRKIFLENEIHRKKKLAQDAEVKRQRIMKEKAARMEIKRQKQALRAEEVARDRDLQEAAYRRYFEEKARVRLIHEEERARRRAAILNAFKEESDKWITQENYQEKLKDEVFMYTPQLRSGSRSFDVLLTTAGSSALSWLEKLKRMRPAGAQGDTVASLSAQTDGKENSILDLLPKKTPVE</sequence>
<organism evidence="2 3">
    <name type="scientific">Albugo candida</name>
    <dbReference type="NCBI Taxonomy" id="65357"/>
    <lineage>
        <taxon>Eukaryota</taxon>
        <taxon>Sar</taxon>
        <taxon>Stramenopiles</taxon>
        <taxon>Oomycota</taxon>
        <taxon>Peronosporomycetes</taxon>
        <taxon>Albuginales</taxon>
        <taxon>Albuginaceae</taxon>
        <taxon>Albugo</taxon>
    </lineage>
</organism>
<name>A0A024G4J8_9STRA</name>
<evidence type="ECO:0000313" key="3">
    <source>
        <dbReference type="Proteomes" id="UP000053237"/>
    </source>
</evidence>
<feature type="compositionally biased region" description="Basic and acidic residues" evidence="1">
    <location>
        <begin position="219"/>
        <end position="236"/>
    </location>
</feature>
<keyword evidence="3" id="KW-1185">Reference proteome</keyword>
<proteinExistence type="predicted"/>
<evidence type="ECO:0000256" key="1">
    <source>
        <dbReference type="SAM" id="MobiDB-lite"/>
    </source>
</evidence>
<evidence type="ECO:0008006" key="4">
    <source>
        <dbReference type="Google" id="ProtNLM"/>
    </source>
</evidence>
<protein>
    <recommendedName>
        <fullName evidence="4">Meiosis-specific nuclear structural protein 1</fullName>
    </recommendedName>
</protein>
<reference evidence="2 3" key="1">
    <citation type="submission" date="2012-05" db="EMBL/GenBank/DDBJ databases">
        <title>Recombination and specialization in a pathogen metapopulation.</title>
        <authorList>
            <person name="Gardiner A."/>
            <person name="Kemen E."/>
            <person name="Schultz-Larsen T."/>
            <person name="MacLean D."/>
            <person name="Van Oosterhout C."/>
            <person name="Jones J.D.G."/>
        </authorList>
    </citation>
    <scope>NUCLEOTIDE SEQUENCE [LARGE SCALE GENOMIC DNA]</scope>
    <source>
        <strain evidence="2 3">Ac Nc2</strain>
    </source>
</reference>
<evidence type="ECO:0000313" key="2">
    <source>
        <dbReference type="EMBL" id="CCI41234.1"/>
    </source>
</evidence>
<dbReference type="InParanoid" id="A0A024G4J8"/>
<comment type="caution">
    <text evidence="2">The sequence shown here is derived from an EMBL/GenBank/DDBJ whole genome shotgun (WGS) entry which is preliminary data.</text>
</comment>
<gene>
    <name evidence="2" type="ORF">BN9_020180</name>
</gene>
<accession>A0A024G4J8</accession>
<dbReference type="STRING" id="65357.A0A024G4J8"/>
<feature type="region of interest" description="Disordered" evidence="1">
    <location>
        <begin position="205"/>
        <end position="236"/>
    </location>
</feature>
<dbReference type="OrthoDB" id="73502at2759"/>